<gene>
    <name evidence="4" type="ORF">DEX24_01575</name>
</gene>
<dbReference type="GO" id="GO:0016747">
    <property type="term" value="F:acyltransferase activity, transferring groups other than amino-acyl groups"/>
    <property type="evidence" value="ECO:0007669"/>
    <property type="project" value="InterPro"/>
</dbReference>
<name>A0A2U3AR41_9BACL</name>
<dbReference type="RefSeq" id="WP_109304634.1">
    <property type="nucleotide sequence ID" value="NZ_BJUF01000029.1"/>
</dbReference>
<evidence type="ECO:0000313" key="4">
    <source>
        <dbReference type="EMBL" id="PWI27011.1"/>
    </source>
</evidence>
<evidence type="ECO:0000256" key="2">
    <source>
        <dbReference type="ARBA" id="ARBA00023315"/>
    </source>
</evidence>
<accession>A0A2U3AR41</accession>
<dbReference type="CDD" id="cd04301">
    <property type="entry name" value="NAT_SF"/>
    <property type="match status" value="1"/>
</dbReference>
<dbReference type="SUPFAM" id="SSF55729">
    <property type="entry name" value="Acyl-CoA N-acyltransferases (Nat)"/>
    <property type="match status" value="1"/>
</dbReference>
<protein>
    <submittedName>
        <fullName evidence="4">GNAT family N-acetyltransferase</fullName>
    </submittedName>
</protein>
<dbReference type="InterPro" id="IPR000182">
    <property type="entry name" value="GNAT_dom"/>
</dbReference>
<dbReference type="AlphaFoldDB" id="A0A2U3AR41"/>
<reference evidence="4 5" key="1">
    <citation type="submission" date="2018-05" db="EMBL/GenBank/DDBJ databases">
        <title>Kurthia sibirica genome sequence.</title>
        <authorList>
            <person name="Maclea K.S."/>
            <person name="Goen A.E."/>
        </authorList>
    </citation>
    <scope>NUCLEOTIDE SEQUENCE [LARGE SCALE GENOMIC DNA]</scope>
    <source>
        <strain evidence="4 5">ATCC 49154</strain>
    </source>
</reference>
<proteinExistence type="predicted"/>
<comment type="caution">
    <text evidence="4">The sequence shown here is derived from an EMBL/GenBank/DDBJ whole genome shotgun (WGS) entry which is preliminary data.</text>
</comment>
<dbReference type="EMBL" id="QFVR01000001">
    <property type="protein sequence ID" value="PWI27011.1"/>
    <property type="molecule type" value="Genomic_DNA"/>
</dbReference>
<evidence type="ECO:0000313" key="5">
    <source>
        <dbReference type="Proteomes" id="UP000245938"/>
    </source>
</evidence>
<dbReference type="Gene3D" id="3.40.630.30">
    <property type="match status" value="1"/>
</dbReference>
<dbReference type="Pfam" id="PF00583">
    <property type="entry name" value="Acetyltransf_1"/>
    <property type="match status" value="1"/>
</dbReference>
<evidence type="ECO:0000256" key="1">
    <source>
        <dbReference type="ARBA" id="ARBA00022679"/>
    </source>
</evidence>
<keyword evidence="5" id="KW-1185">Reference proteome</keyword>
<dbReference type="InterPro" id="IPR016181">
    <property type="entry name" value="Acyl_CoA_acyltransferase"/>
</dbReference>
<sequence length="123" mass="14593">MLNRYRKSYEKIAMGLLSFMPQEKDLKVLQETIRKYDSDANWELYLYKKDDDYIGLIGFEKQEQQWIVRHISVDPSHRREGLGKLMVQQLAELDVTIQIKPCEVTEPFIEKCLNAKEEADMHV</sequence>
<feature type="domain" description="N-acetyltransferase" evidence="3">
    <location>
        <begin position="3"/>
        <end position="123"/>
    </location>
</feature>
<dbReference type="PROSITE" id="PS51186">
    <property type="entry name" value="GNAT"/>
    <property type="match status" value="1"/>
</dbReference>
<keyword evidence="1 4" id="KW-0808">Transferase</keyword>
<dbReference type="Proteomes" id="UP000245938">
    <property type="component" value="Unassembled WGS sequence"/>
</dbReference>
<organism evidence="4 5">
    <name type="scientific">Kurthia sibirica</name>
    <dbReference type="NCBI Taxonomy" id="202750"/>
    <lineage>
        <taxon>Bacteria</taxon>
        <taxon>Bacillati</taxon>
        <taxon>Bacillota</taxon>
        <taxon>Bacilli</taxon>
        <taxon>Bacillales</taxon>
        <taxon>Caryophanaceae</taxon>
        <taxon>Kurthia</taxon>
    </lineage>
</organism>
<evidence type="ECO:0000259" key="3">
    <source>
        <dbReference type="PROSITE" id="PS51186"/>
    </source>
</evidence>
<dbReference type="OrthoDB" id="2189687at2"/>
<dbReference type="PANTHER" id="PTHR43800">
    <property type="entry name" value="PEPTIDYL-LYSINE N-ACETYLTRANSFERASE YJAB"/>
    <property type="match status" value="1"/>
</dbReference>
<dbReference type="PANTHER" id="PTHR43800:SF1">
    <property type="entry name" value="PEPTIDYL-LYSINE N-ACETYLTRANSFERASE YJAB"/>
    <property type="match status" value="1"/>
</dbReference>
<keyword evidence="2" id="KW-0012">Acyltransferase</keyword>